<keyword evidence="5" id="KW-0378">Hydrolase</keyword>
<proteinExistence type="inferred from homology"/>
<evidence type="ECO:0000256" key="1">
    <source>
        <dbReference type="ARBA" id="ARBA00010923"/>
    </source>
</evidence>
<dbReference type="InterPro" id="IPR052021">
    <property type="entry name" value="Type-I_RS_S_subunit"/>
</dbReference>
<keyword evidence="3" id="KW-0238">DNA-binding</keyword>
<accession>A0A9X2X4K3</accession>
<dbReference type="SUPFAM" id="SSF116734">
    <property type="entry name" value="DNA methylase specificity domain"/>
    <property type="match status" value="2"/>
</dbReference>
<dbReference type="CDD" id="cd17267">
    <property type="entry name" value="RMtype1_S_EcoAO83I-TRD1-CR1_like"/>
    <property type="match status" value="1"/>
</dbReference>
<evidence type="ECO:0000256" key="3">
    <source>
        <dbReference type="ARBA" id="ARBA00023125"/>
    </source>
</evidence>
<comment type="caution">
    <text evidence="5">The sequence shown here is derived from an EMBL/GenBank/DDBJ whole genome shotgun (WGS) entry which is preliminary data.</text>
</comment>
<dbReference type="CDD" id="cd17289">
    <property type="entry name" value="RMtype1_S_BamJRS5ORF1993P-TRD1-CR1_like"/>
    <property type="match status" value="1"/>
</dbReference>
<comment type="similarity">
    <text evidence="1">Belongs to the type-I restriction system S methylase family.</text>
</comment>
<sequence length="399" mass="45683">MSHSWPKHCLKDLCYISSSRRIRAHEYQDSGVPFYRGKEIIERHNGALRVSTDLFITEERYAEVCAKNGAPSPGDLLLTSVGTLGVPYVVKPGERFYFKDGNLTWFRGFDGLIVEYLYYWLLSPAGKAELKRCTIGSSQPAFTIVLLKEIEINLPSIERQGRIASILSAYDDLIENNTRRIEILEEMARRLYEEWFVHFRFPGHEEASFKESELGVIPEGWECATLKEYIELVYGKALKKSERKPGVYPVYGSSGEVGTHSEPLVKGPGIILGRKGNVGNVFWTEKDFFPIDTVYYIKTDLPLEYVFFSLQRQRFLNNDAAVPGLNRNQAYSLPFLRPSQKVLEEFTHHCKPIYELVRKLHRKNTNLHAQRDLLLPKLVSGEIDVSDIPMPDDKEVKAA</sequence>
<dbReference type="Pfam" id="PF01420">
    <property type="entry name" value="Methylase_S"/>
    <property type="match status" value="2"/>
</dbReference>
<dbReference type="Proteomes" id="UP001145353">
    <property type="component" value="Unassembled WGS sequence"/>
</dbReference>
<dbReference type="EC" id="3.1.21.-" evidence="5"/>
<evidence type="ECO:0000256" key="2">
    <source>
        <dbReference type="ARBA" id="ARBA00022747"/>
    </source>
</evidence>
<evidence type="ECO:0000259" key="4">
    <source>
        <dbReference type="Pfam" id="PF01420"/>
    </source>
</evidence>
<feature type="domain" description="Type I restriction modification DNA specificity" evidence="4">
    <location>
        <begin position="5"/>
        <end position="185"/>
    </location>
</feature>
<dbReference type="PANTHER" id="PTHR30408">
    <property type="entry name" value="TYPE-1 RESTRICTION ENZYME ECOKI SPECIFICITY PROTEIN"/>
    <property type="match status" value="1"/>
</dbReference>
<evidence type="ECO:0000313" key="6">
    <source>
        <dbReference type="Proteomes" id="UP001145353"/>
    </source>
</evidence>
<dbReference type="EMBL" id="JAHXDE010000006">
    <property type="protein sequence ID" value="MCT8506641.1"/>
    <property type="molecule type" value="Genomic_DNA"/>
</dbReference>
<keyword evidence="5" id="KW-0255">Endonuclease</keyword>
<dbReference type="RefSeq" id="WP_247640566.1">
    <property type="nucleotide sequence ID" value="NZ_JAHXCZ010000006.1"/>
</dbReference>
<dbReference type="InterPro" id="IPR000055">
    <property type="entry name" value="Restrct_endonuc_typeI_TRD"/>
</dbReference>
<dbReference type="AlphaFoldDB" id="A0A9X2X4K3"/>
<organism evidence="5 6">
    <name type="scientific">Chromohalobacter moromii</name>
    <dbReference type="NCBI Taxonomy" id="2860329"/>
    <lineage>
        <taxon>Bacteria</taxon>
        <taxon>Pseudomonadati</taxon>
        <taxon>Pseudomonadota</taxon>
        <taxon>Gammaproteobacteria</taxon>
        <taxon>Oceanospirillales</taxon>
        <taxon>Halomonadaceae</taxon>
        <taxon>Chromohalobacter</taxon>
    </lineage>
</organism>
<dbReference type="Gene3D" id="3.90.220.20">
    <property type="entry name" value="DNA methylase specificity domains"/>
    <property type="match status" value="2"/>
</dbReference>
<dbReference type="PANTHER" id="PTHR30408:SF13">
    <property type="entry name" value="TYPE I RESTRICTION ENZYME HINDI SPECIFICITY SUBUNIT"/>
    <property type="match status" value="1"/>
</dbReference>
<keyword evidence="5" id="KW-0540">Nuclease</keyword>
<dbReference type="GO" id="GO:0009307">
    <property type="term" value="P:DNA restriction-modification system"/>
    <property type="evidence" value="ECO:0007669"/>
    <property type="project" value="UniProtKB-KW"/>
</dbReference>
<dbReference type="InterPro" id="IPR044946">
    <property type="entry name" value="Restrct_endonuc_typeI_TRD_sf"/>
</dbReference>
<keyword evidence="6" id="KW-1185">Reference proteome</keyword>
<dbReference type="GO" id="GO:0016787">
    <property type="term" value="F:hydrolase activity"/>
    <property type="evidence" value="ECO:0007669"/>
    <property type="project" value="UniProtKB-KW"/>
</dbReference>
<dbReference type="GO" id="GO:0004519">
    <property type="term" value="F:endonuclease activity"/>
    <property type="evidence" value="ECO:0007669"/>
    <property type="project" value="UniProtKB-KW"/>
</dbReference>
<gene>
    <name evidence="5" type="ORF">KZO87_14785</name>
</gene>
<name>A0A9X2X4K3_9GAMM</name>
<protein>
    <submittedName>
        <fullName evidence="5">Restriction endonuclease subunit S</fullName>
        <ecNumber evidence="5">3.1.21.-</ecNumber>
    </submittedName>
</protein>
<evidence type="ECO:0000313" key="5">
    <source>
        <dbReference type="EMBL" id="MCT8506641.1"/>
    </source>
</evidence>
<dbReference type="GO" id="GO:0003677">
    <property type="term" value="F:DNA binding"/>
    <property type="evidence" value="ECO:0007669"/>
    <property type="project" value="UniProtKB-KW"/>
</dbReference>
<reference evidence="5" key="2">
    <citation type="journal article" date="2022" name="Syst. Appl. Microbiol.">
        <title>Chromohalobacter moromii sp. nov., a moderately halophilic bacterium isolated from lupine-based moromi fermentation.</title>
        <authorList>
            <person name="Lulf R.H."/>
            <person name="Hilgarth M."/>
            <person name="Ehrmann M.A."/>
        </authorList>
    </citation>
    <scope>NUCLEOTIDE SEQUENCE</scope>
    <source>
        <strain evidence="5">TMW 2.2304</strain>
    </source>
</reference>
<keyword evidence="2" id="KW-0680">Restriction system</keyword>
<feature type="domain" description="Type I restriction modification DNA specificity" evidence="4">
    <location>
        <begin position="218"/>
        <end position="311"/>
    </location>
</feature>
<reference evidence="5" key="1">
    <citation type="submission" date="2021-07" db="EMBL/GenBank/DDBJ databases">
        <authorList>
            <person name="Luelf R.H."/>
        </authorList>
    </citation>
    <scope>NUCLEOTIDE SEQUENCE</scope>
    <source>
        <strain evidence="5">TMW 2.2304</strain>
    </source>
</reference>